<dbReference type="HOGENOM" id="CLU_2608432_0_0_1"/>
<sequence length="79" mass="9480">MTKDIYWTSGRYSQEGNKRWEWATTQPYQQLSYTNWNPTKPVQPDFNMPGYCMDISFFQTGHWFDGRCSSNMKFICESK</sequence>
<evidence type="ECO:0000256" key="1">
    <source>
        <dbReference type="ARBA" id="ARBA00023157"/>
    </source>
</evidence>
<organism evidence="3 4">
    <name type="scientific">Daphnia pulex</name>
    <name type="common">Water flea</name>
    <dbReference type="NCBI Taxonomy" id="6669"/>
    <lineage>
        <taxon>Eukaryota</taxon>
        <taxon>Metazoa</taxon>
        <taxon>Ecdysozoa</taxon>
        <taxon>Arthropoda</taxon>
        <taxon>Crustacea</taxon>
        <taxon>Branchiopoda</taxon>
        <taxon>Diplostraca</taxon>
        <taxon>Cladocera</taxon>
        <taxon>Anomopoda</taxon>
        <taxon>Daphniidae</taxon>
        <taxon>Daphnia</taxon>
    </lineage>
</organism>
<feature type="domain" description="C-type lectin" evidence="2">
    <location>
        <begin position="1"/>
        <end position="77"/>
    </location>
</feature>
<dbReference type="InterPro" id="IPR001304">
    <property type="entry name" value="C-type_lectin-like"/>
</dbReference>
<dbReference type="CDD" id="cd00037">
    <property type="entry name" value="CLECT"/>
    <property type="match status" value="1"/>
</dbReference>
<keyword evidence="1" id="KW-1015">Disulfide bond</keyword>
<evidence type="ECO:0000313" key="3">
    <source>
        <dbReference type="EMBL" id="EFX66727.1"/>
    </source>
</evidence>
<dbReference type="PROSITE" id="PS50041">
    <property type="entry name" value="C_TYPE_LECTIN_2"/>
    <property type="match status" value="1"/>
</dbReference>
<dbReference type="SUPFAM" id="SSF56436">
    <property type="entry name" value="C-type lectin-like"/>
    <property type="match status" value="1"/>
</dbReference>
<dbReference type="InterPro" id="IPR016186">
    <property type="entry name" value="C-type_lectin-like/link_sf"/>
</dbReference>
<dbReference type="Pfam" id="PF00059">
    <property type="entry name" value="Lectin_C"/>
    <property type="match status" value="1"/>
</dbReference>
<dbReference type="PhylomeDB" id="E9HNA8"/>
<dbReference type="Proteomes" id="UP000000305">
    <property type="component" value="Unassembled WGS sequence"/>
</dbReference>
<dbReference type="InterPro" id="IPR018378">
    <property type="entry name" value="C-type_lectin_CS"/>
</dbReference>
<protein>
    <recommendedName>
        <fullName evidence="2">C-type lectin domain-containing protein</fullName>
    </recommendedName>
</protein>
<dbReference type="EMBL" id="GL732695">
    <property type="protein sequence ID" value="EFX66727.1"/>
    <property type="molecule type" value="Genomic_DNA"/>
</dbReference>
<dbReference type="OrthoDB" id="6385682at2759"/>
<accession>E9HNA8</accession>
<name>E9HNA8_DAPPU</name>
<dbReference type="PROSITE" id="PS00615">
    <property type="entry name" value="C_TYPE_LECTIN_1"/>
    <property type="match status" value="1"/>
</dbReference>
<evidence type="ECO:0000259" key="2">
    <source>
        <dbReference type="PROSITE" id="PS50041"/>
    </source>
</evidence>
<dbReference type="AlphaFoldDB" id="E9HNA8"/>
<dbReference type="InParanoid" id="E9HNA8"/>
<reference evidence="3 4" key="1">
    <citation type="journal article" date="2011" name="Science">
        <title>The ecoresponsive genome of Daphnia pulex.</title>
        <authorList>
            <person name="Colbourne J.K."/>
            <person name="Pfrender M.E."/>
            <person name="Gilbert D."/>
            <person name="Thomas W.K."/>
            <person name="Tucker A."/>
            <person name="Oakley T.H."/>
            <person name="Tokishita S."/>
            <person name="Aerts A."/>
            <person name="Arnold G.J."/>
            <person name="Basu M.K."/>
            <person name="Bauer D.J."/>
            <person name="Caceres C.E."/>
            <person name="Carmel L."/>
            <person name="Casola C."/>
            <person name="Choi J.H."/>
            <person name="Detter J.C."/>
            <person name="Dong Q."/>
            <person name="Dusheyko S."/>
            <person name="Eads B.D."/>
            <person name="Frohlich T."/>
            <person name="Geiler-Samerotte K.A."/>
            <person name="Gerlach D."/>
            <person name="Hatcher P."/>
            <person name="Jogdeo S."/>
            <person name="Krijgsveld J."/>
            <person name="Kriventseva E.V."/>
            <person name="Kultz D."/>
            <person name="Laforsch C."/>
            <person name="Lindquist E."/>
            <person name="Lopez J."/>
            <person name="Manak J.R."/>
            <person name="Muller J."/>
            <person name="Pangilinan J."/>
            <person name="Patwardhan R.P."/>
            <person name="Pitluck S."/>
            <person name="Pritham E.J."/>
            <person name="Rechtsteiner A."/>
            <person name="Rho M."/>
            <person name="Rogozin I.B."/>
            <person name="Sakarya O."/>
            <person name="Salamov A."/>
            <person name="Schaack S."/>
            <person name="Shapiro H."/>
            <person name="Shiga Y."/>
            <person name="Skalitzky C."/>
            <person name="Smith Z."/>
            <person name="Souvorov A."/>
            <person name="Sung W."/>
            <person name="Tang Z."/>
            <person name="Tsuchiya D."/>
            <person name="Tu H."/>
            <person name="Vos H."/>
            <person name="Wang M."/>
            <person name="Wolf Y.I."/>
            <person name="Yamagata H."/>
            <person name="Yamada T."/>
            <person name="Ye Y."/>
            <person name="Shaw J.R."/>
            <person name="Andrews J."/>
            <person name="Crease T.J."/>
            <person name="Tang H."/>
            <person name="Lucas S.M."/>
            <person name="Robertson H.M."/>
            <person name="Bork P."/>
            <person name="Koonin E.V."/>
            <person name="Zdobnov E.M."/>
            <person name="Grigoriev I.V."/>
            <person name="Lynch M."/>
            <person name="Boore J.L."/>
        </authorList>
    </citation>
    <scope>NUCLEOTIDE SEQUENCE [LARGE SCALE GENOMIC DNA]</scope>
</reference>
<dbReference type="Gene3D" id="3.10.100.10">
    <property type="entry name" value="Mannose-Binding Protein A, subunit A"/>
    <property type="match status" value="1"/>
</dbReference>
<dbReference type="InterPro" id="IPR016187">
    <property type="entry name" value="CTDL_fold"/>
</dbReference>
<dbReference type="KEGG" id="dpx:DAPPUDRAFT_262612"/>
<gene>
    <name evidence="3" type="ORF">DAPPUDRAFT_262612</name>
</gene>
<evidence type="ECO:0000313" key="4">
    <source>
        <dbReference type="Proteomes" id="UP000000305"/>
    </source>
</evidence>
<proteinExistence type="predicted"/>
<keyword evidence="4" id="KW-1185">Reference proteome</keyword>